<protein>
    <submittedName>
        <fullName evidence="2">Uncharacterized protein</fullName>
    </submittedName>
</protein>
<evidence type="ECO:0000256" key="1">
    <source>
        <dbReference type="SAM" id="MobiDB-lite"/>
    </source>
</evidence>
<feature type="region of interest" description="Disordered" evidence="1">
    <location>
        <begin position="97"/>
        <end position="116"/>
    </location>
</feature>
<accession>A0A5M9ZKT3</accession>
<dbReference type="EMBL" id="RZUH01000004">
    <property type="protein sequence ID" value="KAA8828125.1"/>
    <property type="molecule type" value="Genomic_DNA"/>
</dbReference>
<evidence type="ECO:0000313" key="3">
    <source>
        <dbReference type="Proteomes" id="UP000410049"/>
    </source>
</evidence>
<dbReference type="AlphaFoldDB" id="A0A5M9ZKT3"/>
<organism evidence="2 3">
    <name type="scientific">Bifidobacterium myosotis</name>
    <dbReference type="NCBI Taxonomy" id="1630166"/>
    <lineage>
        <taxon>Bacteria</taxon>
        <taxon>Bacillati</taxon>
        <taxon>Actinomycetota</taxon>
        <taxon>Actinomycetes</taxon>
        <taxon>Bifidobacteriales</taxon>
        <taxon>Bifidobacteriaceae</taxon>
        <taxon>Bifidobacterium</taxon>
    </lineage>
</organism>
<evidence type="ECO:0000313" key="2">
    <source>
        <dbReference type="EMBL" id="KAA8828125.1"/>
    </source>
</evidence>
<comment type="caution">
    <text evidence="2">The sequence shown here is derived from an EMBL/GenBank/DDBJ whole genome shotgun (WGS) entry which is preliminary data.</text>
</comment>
<dbReference type="RefSeq" id="WP_150379291.1">
    <property type="nucleotide sequence ID" value="NZ_RZUH01000004.1"/>
</dbReference>
<dbReference type="Proteomes" id="UP000410049">
    <property type="component" value="Unassembled WGS sequence"/>
</dbReference>
<gene>
    <name evidence="2" type="ORF">EMO91_06705</name>
</gene>
<proteinExistence type="predicted"/>
<sequence>MDDSRPYWLILGGYGQDGGFGDYAEPVWDEEPLRRPDGGLVWFRDGGAADEFARRLSAREEAVFRAAGCGGYLTGDFPYEYRAFKVWPAAGPAADGDPGLADRLPLVEADDGAADR</sequence>
<reference evidence="2 3" key="1">
    <citation type="journal article" date="2019" name="Syst. Appl. Microbiol.">
        <title>Characterization of Bifidobacterium species in feaces of the Egyptian fruit bat: Description of B. vespertilionis sp. nov. and B. rousetti sp. nov.</title>
        <authorList>
            <person name="Modesto M."/>
            <person name="Satti M."/>
            <person name="Watanabe K."/>
            <person name="Puglisi E."/>
            <person name="Morelli L."/>
            <person name="Huang C.-H."/>
            <person name="Liou J.-S."/>
            <person name="Miyashita M."/>
            <person name="Tamura T."/>
            <person name="Saito S."/>
            <person name="Mori K."/>
            <person name="Huang L."/>
            <person name="Sciavilla P."/>
            <person name="Sandri C."/>
            <person name="Spiezio C."/>
            <person name="Vitali F."/>
            <person name="Cavalieri D."/>
            <person name="Perpetuini G."/>
            <person name="Tofalo R."/>
            <person name="Bonetti A."/>
            <person name="Arita M."/>
            <person name="Mattarelli P."/>
        </authorList>
    </citation>
    <scope>NUCLEOTIDE SEQUENCE [LARGE SCALE GENOMIC DNA]</scope>
    <source>
        <strain evidence="2 3">RST17</strain>
    </source>
</reference>
<name>A0A5M9ZKT3_9BIFI</name>